<evidence type="ECO:0000256" key="7">
    <source>
        <dbReference type="ARBA" id="ARBA00023316"/>
    </source>
</evidence>
<organism evidence="10 11">
    <name type="scientific">Cephalotus follicularis</name>
    <name type="common">Albany pitcher plant</name>
    <dbReference type="NCBI Taxonomy" id="3775"/>
    <lineage>
        <taxon>Eukaryota</taxon>
        <taxon>Viridiplantae</taxon>
        <taxon>Streptophyta</taxon>
        <taxon>Embryophyta</taxon>
        <taxon>Tracheophyta</taxon>
        <taxon>Spermatophyta</taxon>
        <taxon>Magnoliopsida</taxon>
        <taxon>eudicotyledons</taxon>
        <taxon>Gunneridae</taxon>
        <taxon>Pentapetalae</taxon>
        <taxon>rosids</taxon>
        <taxon>fabids</taxon>
        <taxon>Oxalidales</taxon>
        <taxon>Cephalotaceae</taxon>
        <taxon>Cephalotus</taxon>
    </lineage>
</organism>
<dbReference type="SUPFAM" id="SSF51126">
    <property type="entry name" value="Pectin lyase-like"/>
    <property type="match status" value="1"/>
</dbReference>
<evidence type="ECO:0000313" key="10">
    <source>
        <dbReference type="EMBL" id="GAV64164.1"/>
    </source>
</evidence>
<dbReference type="InterPro" id="IPR011050">
    <property type="entry name" value="Pectin_lyase_fold/virulence"/>
</dbReference>
<proteinExistence type="inferred from homology"/>
<dbReference type="EMBL" id="BDDD01000336">
    <property type="protein sequence ID" value="GAV64164.1"/>
    <property type="molecule type" value="Genomic_DNA"/>
</dbReference>
<comment type="subcellular location">
    <subcellularLocation>
        <location evidence="1">Secreted</location>
        <location evidence="1">Cell wall</location>
    </subcellularLocation>
</comment>
<accession>A0A1Q3B8I9</accession>
<gene>
    <name evidence="10" type="ORF">CFOL_v3_07682</name>
</gene>
<keyword evidence="5 9" id="KW-0378">Hydrolase</keyword>
<dbReference type="Pfam" id="PF00295">
    <property type="entry name" value="Glyco_hydro_28"/>
    <property type="match status" value="1"/>
</dbReference>
<evidence type="ECO:0000313" key="11">
    <source>
        <dbReference type="Proteomes" id="UP000187406"/>
    </source>
</evidence>
<dbReference type="InterPro" id="IPR006626">
    <property type="entry name" value="PbH1"/>
</dbReference>
<comment type="caution">
    <text evidence="10">The sequence shown here is derived from an EMBL/GenBank/DDBJ whole genome shotgun (WGS) entry which is preliminary data.</text>
</comment>
<evidence type="ECO:0000256" key="9">
    <source>
        <dbReference type="RuleBase" id="RU361169"/>
    </source>
</evidence>
<evidence type="ECO:0000256" key="3">
    <source>
        <dbReference type="ARBA" id="ARBA00022512"/>
    </source>
</evidence>
<evidence type="ECO:0000256" key="8">
    <source>
        <dbReference type="PROSITE-ProRule" id="PRU10052"/>
    </source>
</evidence>
<dbReference type="Gene3D" id="2.160.20.10">
    <property type="entry name" value="Single-stranded right-handed beta-helix, Pectin lyase-like"/>
    <property type="match status" value="1"/>
</dbReference>
<dbReference type="InParanoid" id="A0A1Q3B8I9"/>
<protein>
    <submittedName>
        <fullName evidence="10">Glyco_hydro_28 domain-containing protein</fullName>
    </submittedName>
</protein>
<keyword evidence="11" id="KW-1185">Reference proteome</keyword>
<evidence type="ECO:0000256" key="1">
    <source>
        <dbReference type="ARBA" id="ARBA00004191"/>
    </source>
</evidence>
<dbReference type="Proteomes" id="UP000187406">
    <property type="component" value="Unassembled WGS sequence"/>
</dbReference>
<keyword evidence="7" id="KW-0961">Cell wall biogenesis/degradation</keyword>
<comment type="similarity">
    <text evidence="2 9">Belongs to the glycosyl hydrolase 28 family.</text>
</comment>
<feature type="active site" evidence="8">
    <location>
        <position position="203"/>
    </location>
</feature>
<dbReference type="InterPro" id="IPR012334">
    <property type="entry name" value="Pectin_lyas_fold"/>
</dbReference>
<dbReference type="STRING" id="3775.A0A1Q3B8I9"/>
<dbReference type="FunFam" id="2.160.20.10:FF:000004">
    <property type="entry name" value="Pectin lyase-like superfamily protein"/>
    <property type="match status" value="1"/>
</dbReference>
<evidence type="ECO:0000256" key="2">
    <source>
        <dbReference type="ARBA" id="ARBA00008834"/>
    </source>
</evidence>
<dbReference type="PANTHER" id="PTHR31375">
    <property type="match status" value="1"/>
</dbReference>
<feature type="non-terminal residue" evidence="10">
    <location>
        <position position="1"/>
    </location>
</feature>
<evidence type="ECO:0000256" key="4">
    <source>
        <dbReference type="ARBA" id="ARBA00022525"/>
    </source>
</evidence>
<evidence type="ECO:0000256" key="5">
    <source>
        <dbReference type="ARBA" id="ARBA00022801"/>
    </source>
</evidence>
<dbReference type="GO" id="GO:0071555">
    <property type="term" value="P:cell wall organization"/>
    <property type="evidence" value="ECO:0007669"/>
    <property type="project" value="UniProtKB-KW"/>
</dbReference>
<keyword evidence="3" id="KW-0134">Cell wall</keyword>
<evidence type="ECO:0000256" key="6">
    <source>
        <dbReference type="ARBA" id="ARBA00023295"/>
    </source>
</evidence>
<reference evidence="11" key="1">
    <citation type="submission" date="2016-04" db="EMBL/GenBank/DDBJ databases">
        <title>Cephalotus genome sequencing.</title>
        <authorList>
            <person name="Fukushima K."/>
            <person name="Hasebe M."/>
            <person name="Fang X."/>
        </authorList>
    </citation>
    <scope>NUCLEOTIDE SEQUENCE [LARGE SCALE GENOMIC DNA]</scope>
    <source>
        <strain evidence="11">cv. St1</strain>
    </source>
</reference>
<name>A0A1Q3B8I9_CEPFO</name>
<keyword evidence="4" id="KW-0964">Secreted</keyword>
<dbReference type="GO" id="GO:0005975">
    <property type="term" value="P:carbohydrate metabolic process"/>
    <property type="evidence" value="ECO:0007669"/>
    <property type="project" value="InterPro"/>
</dbReference>
<dbReference type="PROSITE" id="PS00502">
    <property type="entry name" value="POLYGALACTURONASE"/>
    <property type="match status" value="1"/>
</dbReference>
<dbReference type="SMART" id="SM00710">
    <property type="entry name" value="PbH1"/>
    <property type="match status" value="5"/>
</dbReference>
<keyword evidence="6 9" id="KW-0326">Glycosidase</keyword>
<dbReference type="InterPro" id="IPR000743">
    <property type="entry name" value="Glyco_hydro_28"/>
</dbReference>
<dbReference type="GO" id="GO:0004650">
    <property type="term" value="F:polygalacturonase activity"/>
    <property type="evidence" value="ECO:0007669"/>
    <property type="project" value="InterPro"/>
</dbReference>
<sequence length="358" mass="38120">AFSKAWDAACRQAGNATFYVPEGTFLIGPVSFSGPCYNNQSPNVEIKGTLMAPVRLNAFPHSNWIVFKNLNRISVTGGIEMGKIDGQGAAEAWKQVSCSHSMRCDTLVTSLKFTNVSSGTISNIALANSKAFHLVIHNSDDIHVYDVKITAPGDSPNTDGIHISQSTNIYITSSNIGVGDDCISIGQGSNNIIVSNVTCGPGHGISVGSLGKSSNEKDVTGIHVRNCTINGTQNGIRIKTWPGAPVSSASNLTYEDIAMINVSNPIILDQEYCPSRNCTIFFVVKPSLVMLSNIIIKNITGTYNSNSAVALLCSTGVPCENIQLVDINLNNVVPENTRQGRLSVKGILNGLQVINSTF</sequence>
<dbReference type="AlphaFoldDB" id="A0A1Q3B8I9"/>
<dbReference type="OrthoDB" id="187139at2759"/>